<protein>
    <submittedName>
        <fullName evidence="1">DUF4832 domain-containing protein</fullName>
    </submittedName>
</protein>
<dbReference type="Proteomes" id="UP000215145">
    <property type="component" value="Unassembled WGS sequence"/>
</dbReference>
<dbReference type="OrthoDB" id="2527297at2"/>
<name>A0A229P3P9_9BACL</name>
<comment type="caution">
    <text evidence="1">The sequence shown here is derived from an EMBL/GenBank/DDBJ whole genome shotgun (WGS) entry which is preliminary data.</text>
</comment>
<evidence type="ECO:0000313" key="2">
    <source>
        <dbReference type="Proteomes" id="UP000215145"/>
    </source>
</evidence>
<keyword evidence="2" id="KW-1185">Reference proteome</keyword>
<sequence length="359" mass="41114">MGRYSLENYEKYKTIKIRPHPLPSNENHQKNGQFQYVTCSWKELEPTRGVYRLQEIEKALLAASNPVLVLQPDIPLWVKDHPSDCFAAFIRKVGSYIDSEGRLVGVVISTLADSKEEWNAYIDSFEHQNLLADLHNDILIRYLNGRRFGLLVKCNEENWMRCCEAFAKQNLQHVWKGSPVVLHVTDDGCGPHIRREAYRWHASHANSNAGLGYNLALRRLTHPETVSSNGSLPLRFWFVNTGISTIYDDFSLWVKLVKGNIAHEFPLQAATDSWLTGDFVHNEIIQLPVMQPGEYTLSFALFFNNRTHLQLNIGAKEQGGYYEAGTVKVEVTSVDPLLNIWDSYYPEGYYPLEDPKVPE</sequence>
<organism evidence="1 2">
    <name type="scientific">Paenibacillus herberti</name>
    <dbReference type="NCBI Taxonomy" id="1619309"/>
    <lineage>
        <taxon>Bacteria</taxon>
        <taxon>Bacillati</taxon>
        <taxon>Bacillota</taxon>
        <taxon>Bacilli</taxon>
        <taxon>Bacillales</taxon>
        <taxon>Paenibacillaceae</taxon>
        <taxon>Paenibacillus</taxon>
    </lineage>
</organism>
<dbReference type="RefSeq" id="WP_089523953.1">
    <property type="nucleotide sequence ID" value="NZ_NMUQ01000001.1"/>
</dbReference>
<proteinExistence type="predicted"/>
<evidence type="ECO:0000313" key="1">
    <source>
        <dbReference type="EMBL" id="OXM16872.1"/>
    </source>
</evidence>
<gene>
    <name evidence="1" type="ORF">CGZ75_09545</name>
</gene>
<reference evidence="1 2" key="1">
    <citation type="submission" date="2017-07" db="EMBL/GenBank/DDBJ databases">
        <title>Paenibacillus herberti R33 genome sequencing and assembly.</title>
        <authorList>
            <person name="Su W."/>
        </authorList>
    </citation>
    <scope>NUCLEOTIDE SEQUENCE [LARGE SCALE GENOMIC DNA]</scope>
    <source>
        <strain evidence="1 2">R33</strain>
    </source>
</reference>
<accession>A0A229P3P9</accession>
<dbReference type="EMBL" id="NMUQ01000001">
    <property type="protein sequence ID" value="OXM16872.1"/>
    <property type="molecule type" value="Genomic_DNA"/>
</dbReference>
<dbReference type="AlphaFoldDB" id="A0A229P3P9"/>